<accession>A0AA41SH34</accession>
<dbReference type="Proteomes" id="UP001177140">
    <property type="component" value="Unassembled WGS sequence"/>
</dbReference>
<comment type="caution">
    <text evidence="1">The sequence shown here is derived from an EMBL/GenBank/DDBJ whole genome shotgun (WGS) entry which is preliminary data.</text>
</comment>
<reference evidence="1" key="1">
    <citation type="submission" date="2022-03" db="EMBL/GenBank/DDBJ databases">
        <title>A functionally conserved STORR gene fusion in Papaver species that diverged 16.8 million years ago.</title>
        <authorList>
            <person name="Catania T."/>
        </authorList>
    </citation>
    <scope>NUCLEOTIDE SEQUENCE</scope>
    <source>
        <strain evidence="1">S-191538</strain>
    </source>
</reference>
<sequence>MAISAVLKAFARRGQFPVSSPAYESVFRTVNTSWNHSLLGKSFTSLGSRAFCSKPDHSDPVGQNQAKKLPESNLTKVVFEYDSQLTSRPFEPLARKVLEIPGGRTFFELKRGGDVARYYDLSELELSTGIRVSTIHIIYPSLFKEHLRSIVDYVLDVSDVDCIIDHIDKREDSLLNRKHPGTGCGLRWNLDELFAIRIWEKLTSGDKNVLETIVCELKRNGFDLTEDPVALQKVEEAVERATARRTNMIKLNLPVPVGEPDISTTISWGNYAGLPMLETLDYPPNTFRVKLAQ</sequence>
<protein>
    <submittedName>
        <fullName evidence="1">Uncharacterized protein</fullName>
    </submittedName>
</protein>
<dbReference type="EMBL" id="JAJJMA010145825">
    <property type="protein sequence ID" value="MCL7034478.1"/>
    <property type="molecule type" value="Genomic_DNA"/>
</dbReference>
<name>A0AA41SH34_PAPNU</name>
<proteinExistence type="predicted"/>
<evidence type="ECO:0000313" key="2">
    <source>
        <dbReference type="Proteomes" id="UP001177140"/>
    </source>
</evidence>
<keyword evidence="2" id="KW-1185">Reference proteome</keyword>
<gene>
    <name evidence="1" type="ORF">MKW94_020932</name>
</gene>
<organism evidence="1 2">
    <name type="scientific">Papaver nudicaule</name>
    <name type="common">Iceland poppy</name>
    <dbReference type="NCBI Taxonomy" id="74823"/>
    <lineage>
        <taxon>Eukaryota</taxon>
        <taxon>Viridiplantae</taxon>
        <taxon>Streptophyta</taxon>
        <taxon>Embryophyta</taxon>
        <taxon>Tracheophyta</taxon>
        <taxon>Spermatophyta</taxon>
        <taxon>Magnoliopsida</taxon>
        <taxon>Ranunculales</taxon>
        <taxon>Papaveraceae</taxon>
        <taxon>Papaveroideae</taxon>
        <taxon>Papaver</taxon>
    </lineage>
</organism>
<evidence type="ECO:0000313" key="1">
    <source>
        <dbReference type="EMBL" id="MCL7034478.1"/>
    </source>
</evidence>
<dbReference type="AlphaFoldDB" id="A0AA41SH34"/>